<feature type="domain" description="Sec39" evidence="6">
    <location>
        <begin position="183"/>
        <end position="884"/>
    </location>
</feature>
<comment type="subcellular location">
    <subcellularLocation>
        <location evidence="1">Endoplasmic reticulum</location>
    </subcellularLocation>
</comment>
<keyword evidence="4" id="KW-0653">Protein transport</keyword>
<protein>
    <submittedName>
        <fullName evidence="7">Secretory pathway protein Sec39-domain-containing protein</fullName>
    </submittedName>
</protein>
<dbReference type="InterPro" id="IPR013244">
    <property type="entry name" value="Sec39_domain"/>
</dbReference>
<dbReference type="RefSeq" id="XP_041199051.1">
    <property type="nucleotide sequence ID" value="XM_041339206.1"/>
</dbReference>
<evidence type="ECO:0000256" key="3">
    <source>
        <dbReference type="ARBA" id="ARBA00022824"/>
    </source>
</evidence>
<keyword evidence="3" id="KW-0256">Endoplasmic reticulum</keyword>
<dbReference type="Pfam" id="PF08314">
    <property type="entry name" value="Sec39"/>
    <property type="match status" value="1"/>
</dbReference>
<reference evidence="7" key="1">
    <citation type="journal article" date="2020" name="New Phytol.">
        <title>Comparative genomics reveals dynamic genome evolution in host specialist ectomycorrhizal fungi.</title>
        <authorList>
            <person name="Lofgren L.A."/>
            <person name="Nguyen N.H."/>
            <person name="Vilgalys R."/>
            <person name="Ruytinx J."/>
            <person name="Liao H.L."/>
            <person name="Branco S."/>
            <person name="Kuo A."/>
            <person name="LaButti K."/>
            <person name="Lipzen A."/>
            <person name="Andreopoulos W."/>
            <person name="Pangilinan J."/>
            <person name="Riley R."/>
            <person name="Hundley H."/>
            <person name="Na H."/>
            <person name="Barry K."/>
            <person name="Grigoriev I.V."/>
            <person name="Stajich J.E."/>
            <person name="Kennedy P.G."/>
        </authorList>
    </citation>
    <scope>NUCLEOTIDE SEQUENCE</scope>
    <source>
        <strain evidence="7">MN1</strain>
    </source>
</reference>
<feature type="region of interest" description="Disordered" evidence="5">
    <location>
        <begin position="949"/>
        <end position="982"/>
    </location>
</feature>
<organism evidence="7 8">
    <name type="scientific">Suillus subaureus</name>
    <dbReference type="NCBI Taxonomy" id="48587"/>
    <lineage>
        <taxon>Eukaryota</taxon>
        <taxon>Fungi</taxon>
        <taxon>Dikarya</taxon>
        <taxon>Basidiomycota</taxon>
        <taxon>Agaricomycotina</taxon>
        <taxon>Agaricomycetes</taxon>
        <taxon>Agaricomycetidae</taxon>
        <taxon>Boletales</taxon>
        <taxon>Suillineae</taxon>
        <taxon>Suillaceae</taxon>
        <taxon>Suillus</taxon>
    </lineage>
</organism>
<evidence type="ECO:0000256" key="4">
    <source>
        <dbReference type="ARBA" id="ARBA00022927"/>
    </source>
</evidence>
<comment type="caution">
    <text evidence="7">The sequence shown here is derived from an EMBL/GenBank/DDBJ whole genome shotgun (WGS) entry which is preliminary data.</text>
</comment>
<keyword evidence="2" id="KW-0813">Transport</keyword>
<dbReference type="PANTHER" id="PTHR15922">
    <property type="entry name" value="NEUROBLASTOMA-AMPLIFIED SEQUENCE"/>
    <property type="match status" value="1"/>
</dbReference>
<dbReference type="GeneID" id="64633222"/>
<accession>A0A9P7EMJ6</accession>
<gene>
    <name evidence="7" type="ORF">BJ212DRAFT_1475176</name>
</gene>
<evidence type="ECO:0000256" key="5">
    <source>
        <dbReference type="SAM" id="MobiDB-lite"/>
    </source>
</evidence>
<evidence type="ECO:0000313" key="7">
    <source>
        <dbReference type="EMBL" id="KAG1825798.1"/>
    </source>
</evidence>
<dbReference type="Proteomes" id="UP000807769">
    <property type="component" value="Unassembled WGS sequence"/>
</dbReference>
<dbReference type="AlphaFoldDB" id="A0A9P7EMJ6"/>
<name>A0A9P7EMJ6_9AGAM</name>
<dbReference type="EMBL" id="JABBWG010000002">
    <property type="protein sequence ID" value="KAG1825798.1"/>
    <property type="molecule type" value="Genomic_DNA"/>
</dbReference>
<dbReference type="PANTHER" id="PTHR15922:SF2">
    <property type="entry name" value="NBAS SUBUNIT OF NRZ TETHERING COMPLEX"/>
    <property type="match status" value="1"/>
</dbReference>
<dbReference type="GO" id="GO:0006890">
    <property type="term" value="P:retrograde vesicle-mediated transport, Golgi to endoplasmic reticulum"/>
    <property type="evidence" value="ECO:0007669"/>
    <property type="project" value="InterPro"/>
</dbReference>
<sequence>MVSTESSYTRWESLKDEEVTVSDVQDTLAPANDDLWVAAACTDRFVSDEVVQRSLIELGINRTSAAVQRCKEVLLRPSRAPGSSDAVNEPKELLSAYFTDTPEDAQLCHIRTVLLARLNRLNSFAEIYKELLAKKRDEEDNPGIDEEWEDDPWKEEVEASIIAHAATPVQSLQDFLTKDILDMACFYASQECFDAVRTLLTYHRSCLWPSRFSILESIPCHSHPSDYRDFLPACDAATDKELASPLLRWRTEEDWVESTEVQAALSQMKLSAELGTLHSSASAASKESQLLSAQQLTSWYKKRVDQVISSTGMLDIALSLVQHAGSLGIPDLDELGEDLSLMTRLVYDIPQAWVQDDEDWTLARWRSMEPSQVVGAYLAHSTTDTVAKDISRLIMPYLFVLESRSERAGQPDPDLPDRLLHNYVLGAPLDIVAAIIEASKRTLLPPQRVIKNDEDVARLALACLYGSDSLTEWMTMSRIFECLPAWEIGPSPEDEADEAGATIVSLGDFVTPSTAHPQCGPTDLLYFFKPLPIASLSRALDILDVHLESGEIFARWNVPAPLRWFLQSAGNVTEQRAWANRMARRTGAAVDKLGQMEDWEWLLNDMLKLCGKNESGVPSAFGLLTEEEVSSIFFSGLLSSGRFDIAKNLIHSKHGKLTLRASKIEDLCLAASREFYDNASSANYKVGDMKLAYDCLDVPAPSQQLTKERDFIEATSRLSSFNIMSRPGIPILPIEIRLTKDRLSLISRVLSSNAGAYKHTQVMLDLLHKLGFRDDVVAEVKTLAMISDAALQAEDFARAFDTNQKMIDVVFKLRSAITSSGSEDLRFQEASEVCWLACFQLGRHPEFPDVEQKLTLMGRALELCPADKLNDILIPWRRMEQEDLEVRKERLADHSPRPKPAATKPVSSLQSRLNNLHVPTTPLLNAEDAAALAGRAFSRVASNFPFRVSGRERSESREGQARSGSRDESRHRLDGEDVTQQASRALQRGIGWLLGADDES</sequence>
<evidence type="ECO:0000259" key="6">
    <source>
        <dbReference type="Pfam" id="PF08314"/>
    </source>
</evidence>
<dbReference type="GO" id="GO:0000149">
    <property type="term" value="F:SNARE binding"/>
    <property type="evidence" value="ECO:0007669"/>
    <property type="project" value="TreeGrafter"/>
</dbReference>
<feature type="compositionally biased region" description="Basic and acidic residues" evidence="5">
    <location>
        <begin position="949"/>
        <end position="975"/>
    </location>
</feature>
<dbReference type="GO" id="GO:0015031">
    <property type="term" value="P:protein transport"/>
    <property type="evidence" value="ECO:0007669"/>
    <property type="project" value="UniProtKB-KW"/>
</dbReference>
<dbReference type="GO" id="GO:0070939">
    <property type="term" value="C:Dsl1/NZR complex"/>
    <property type="evidence" value="ECO:0007669"/>
    <property type="project" value="TreeGrafter"/>
</dbReference>
<feature type="region of interest" description="Disordered" evidence="5">
    <location>
        <begin position="889"/>
        <end position="911"/>
    </location>
</feature>
<proteinExistence type="predicted"/>
<evidence type="ECO:0000256" key="2">
    <source>
        <dbReference type="ARBA" id="ARBA00022448"/>
    </source>
</evidence>
<keyword evidence="8" id="KW-1185">Reference proteome</keyword>
<dbReference type="OrthoDB" id="27490at2759"/>
<evidence type="ECO:0000313" key="8">
    <source>
        <dbReference type="Proteomes" id="UP000807769"/>
    </source>
</evidence>
<evidence type="ECO:0000256" key="1">
    <source>
        <dbReference type="ARBA" id="ARBA00004240"/>
    </source>
</evidence>